<feature type="transmembrane region" description="Helical" evidence="1">
    <location>
        <begin position="44"/>
        <end position="68"/>
    </location>
</feature>
<evidence type="ECO:0000256" key="1">
    <source>
        <dbReference type="SAM" id="Phobius"/>
    </source>
</evidence>
<protein>
    <recommendedName>
        <fullName evidence="5">Secreted protein</fullName>
    </recommendedName>
</protein>
<dbReference type="STRING" id="1224163.B841_02260"/>
<keyword evidence="1" id="KW-0472">Membrane</keyword>
<keyword evidence="4" id="KW-1185">Reference proteome</keyword>
<accession>S5T080</accession>
<evidence type="ECO:0000313" key="4">
    <source>
        <dbReference type="Proteomes" id="UP000015388"/>
    </source>
</evidence>
<feature type="signal peptide" evidence="2">
    <location>
        <begin position="1"/>
        <end position="24"/>
    </location>
</feature>
<keyword evidence="1" id="KW-0812">Transmembrane</keyword>
<name>S5T080_9CORY</name>
<dbReference type="KEGG" id="cmd:B841_02260"/>
<gene>
    <name evidence="3" type="ORF">B841_02260</name>
</gene>
<reference evidence="3 4" key="1">
    <citation type="submission" date="2012-11" db="EMBL/GenBank/DDBJ databases">
        <title>The complete genome sequence of Corynebacterium maris Coryn-1 (=DSM 45190).</title>
        <authorList>
            <person name="Schaffert L."/>
            <person name="Albersmeier A."/>
            <person name="Kalinowski J."/>
            <person name="Ruckert C."/>
        </authorList>
    </citation>
    <scope>NUCLEOTIDE SEQUENCE [LARGE SCALE GENOMIC DNA]</scope>
    <source>
        <strain evidence="4">Coryn-1</strain>
    </source>
</reference>
<dbReference type="EMBL" id="CP003924">
    <property type="protein sequence ID" value="AGS33935.1"/>
    <property type="molecule type" value="Genomic_DNA"/>
</dbReference>
<dbReference type="AlphaFoldDB" id="S5T080"/>
<dbReference type="Proteomes" id="UP000015388">
    <property type="component" value="Chromosome"/>
</dbReference>
<keyword evidence="1" id="KW-1133">Transmembrane helix</keyword>
<organism evidence="3 4">
    <name type="scientific">Corynebacterium maris DSM 45190</name>
    <dbReference type="NCBI Taxonomy" id="1224163"/>
    <lineage>
        <taxon>Bacteria</taxon>
        <taxon>Bacillati</taxon>
        <taxon>Actinomycetota</taxon>
        <taxon>Actinomycetes</taxon>
        <taxon>Mycobacteriales</taxon>
        <taxon>Corynebacteriaceae</taxon>
        <taxon>Corynebacterium</taxon>
    </lineage>
</organism>
<evidence type="ECO:0008006" key="5">
    <source>
        <dbReference type="Google" id="ProtNLM"/>
    </source>
</evidence>
<evidence type="ECO:0000313" key="3">
    <source>
        <dbReference type="EMBL" id="AGS33935.1"/>
    </source>
</evidence>
<sequence length="73" mass="7263">MKRRIATVIAALSLSVAAMPAATAQPALSADVSAAAEGAVQGSAGVAFLIAFIGTNLSSLFLPICSMLNTTHC</sequence>
<evidence type="ECO:0000256" key="2">
    <source>
        <dbReference type="SAM" id="SignalP"/>
    </source>
</evidence>
<proteinExistence type="predicted"/>
<keyword evidence="2" id="KW-0732">Signal</keyword>
<dbReference type="HOGENOM" id="CLU_2698376_0_0_11"/>
<dbReference type="PATRIC" id="fig|1224163.3.peg.457"/>
<feature type="chain" id="PRO_5004532510" description="Secreted protein" evidence="2">
    <location>
        <begin position="25"/>
        <end position="73"/>
    </location>
</feature>
<dbReference type="RefSeq" id="WP_020933870.1">
    <property type="nucleotide sequence ID" value="NC_021915.1"/>
</dbReference>